<dbReference type="Gene3D" id="3.30.1400.10">
    <property type="entry name" value="ZipA, C-terminal FtsZ-binding domain"/>
    <property type="match status" value="1"/>
</dbReference>
<gene>
    <name evidence="8 11" type="primary">zipA</name>
    <name evidence="11" type="ORF">ENJ98_06290</name>
</gene>
<dbReference type="PANTHER" id="PTHR38685:SF1">
    <property type="entry name" value="CELL DIVISION PROTEIN ZIPA"/>
    <property type="match status" value="1"/>
</dbReference>
<comment type="subcellular location">
    <subcellularLocation>
        <location evidence="8">Cell inner membrane</location>
        <topology evidence="8">Single-pass type I membrane protein</topology>
    </subcellularLocation>
    <text evidence="8">Localizes to the Z ring in an FtsZ-dependent manner.</text>
</comment>
<sequence length="269" mass="30550">MQREPKTMDADQLRLILLLAGMALVAAIYLWDRYKRSRRRLKGLSLRQARRIRKEYGLDESGEEAVPSFTATDDREISPEPGVSIRLVQKEEPPAEEEVQPELDFSATEQDDYLHTDPALQEGVPQMVVQIGLVKKEGVFSGPEILAALEEAELKPGAMEIFHRHDPRYPDRVLFSVANMVEPGHFPFDEMEGFTTPGLLFFTQLPGVRDGLEIYSEMLFAANQVAETLGGVLQDENRAVLTKQSIQHTRDSIAEHRRRLRLSQKLQRA</sequence>
<dbReference type="InterPro" id="IPR007449">
    <property type="entry name" value="ZipA_FtsZ-bd_C"/>
</dbReference>
<dbReference type="InterPro" id="IPR036765">
    <property type="entry name" value="ZipA_FtsZ-bd_C_sf"/>
</dbReference>
<evidence type="ECO:0000256" key="6">
    <source>
        <dbReference type="ARBA" id="ARBA00023136"/>
    </source>
</evidence>
<dbReference type="GO" id="GO:0000917">
    <property type="term" value="P:division septum assembly"/>
    <property type="evidence" value="ECO:0007669"/>
    <property type="project" value="TreeGrafter"/>
</dbReference>
<dbReference type="SUPFAM" id="SSF64383">
    <property type="entry name" value="Cell-division protein ZipA, C-terminal domain"/>
    <property type="match status" value="1"/>
</dbReference>
<dbReference type="HAMAP" id="MF_00509">
    <property type="entry name" value="ZipA"/>
    <property type="match status" value="1"/>
</dbReference>
<dbReference type="Proteomes" id="UP000886100">
    <property type="component" value="Unassembled WGS sequence"/>
</dbReference>
<keyword evidence="5 8" id="KW-1133">Transmembrane helix</keyword>
<dbReference type="Pfam" id="PF04354">
    <property type="entry name" value="ZipA_C"/>
    <property type="match status" value="1"/>
</dbReference>
<feature type="domain" description="ZipA C-terminal FtsZ-binding" evidence="10">
    <location>
        <begin position="125"/>
        <end position="253"/>
    </location>
</feature>
<evidence type="ECO:0000256" key="1">
    <source>
        <dbReference type="ARBA" id="ARBA00022475"/>
    </source>
</evidence>
<feature type="transmembrane region" description="Helical" evidence="8">
    <location>
        <begin position="12"/>
        <end position="31"/>
    </location>
</feature>
<dbReference type="AlphaFoldDB" id="A0A7C5IZE6"/>
<comment type="similarity">
    <text evidence="8 9">Belongs to the ZipA family.</text>
</comment>
<dbReference type="EMBL" id="DROM01000380">
    <property type="protein sequence ID" value="HHH13830.1"/>
    <property type="molecule type" value="Genomic_DNA"/>
</dbReference>
<dbReference type="GO" id="GO:0043093">
    <property type="term" value="P:FtsZ-dependent cytokinesis"/>
    <property type="evidence" value="ECO:0007669"/>
    <property type="project" value="UniProtKB-UniRule"/>
</dbReference>
<comment type="caution">
    <text evidence="11">The sequence shown here is derived from an EMBL/GenBank/DDBJ whole genome shotgun (WGS) entry which is preliminary data.</text>
</comment>
<keyword evidence="6 8" id="KW-0472">Membrane</keyword>
<dbReference type="PANTHER" id="PTHR38685">
    <property type="entry name" value="CELL DIVISION PROTEIN ZIPA"/>
    <property type="match status" value="1"/>
</dbReference>
<keyword evidence="1 8" id="KW-1003">Cell membrane</keyword>
<name>A0A7C5IZE6_9GAMM</name>
<dbReference type="SMART" id="SM00771">
    <property type="entry name" value="ZipA_C"/>
    <property type="match status" value="1"/>
</dbReference>
<keyword evidence="3 8" id="KW-0132">Cell division</keyword>
<evidence type="ECO:0000256" key="4">
    <source>
        <dbReference type="ARBA" id="ARBA00022692"/>
    </source>
</evidence>
<keyword evidence="2 8" id="KW-0997">Cell inner membrane</keyword>
<evidence type="ECO:0000256" key="5">
    <source>
        <dbReference type="ARBA" id="ARBA00022989"/>
    </source>
</evidence>
<dbReference type="GO" id="GO:0005886">
    <property type="term" value="C:plasma membrane"/>
    <property type="evidence" value="ECO:0007669"/>
    <property type="project" value="UniProtKB-SubCell"/>
</dbReference>
<proteinExistence type="inferred from homology"/>
<keyword evidence="4 8" id="KW-0812">Transmembrane</keyword>
<evidence type="ECO:0000256" key="7">
    <source>
        <dbReference type="ARBA" id="ARBA00023306"/>
    </source>
</evidence>
<organism evidence="11">
    <name type="scientific">Thiolapillus brandeum</name>
    <dbReference type="NCBI Taxonomy" id="1076588"/>
    <lineage>
        <taxon>Bacteria</taxon>
        <taxon>Pseudomonadati</taxon>
        <taxon>Pseudomonadota</taxon>
        <taxon>Gammaproteobacteria</taxon>
        <taxon>Chromatiales</taxon>
        <taxon>Sedimenticolaceae</taxon>
        <taxon>Thiolapillus</taxon>
    </lineage>
</organism>
<evidence type="ECO:0000256" key="9">
    <source>
        <dbReference type="RuleBase" id="RU003612"/>
    </source>
</evidence>
<dbReference type="NCBIfam" id="TIGR02205">
    <property type="entry name" value="septum_zipA"/>
    <property type="match status" value="1"/>
</dbReference>
<accession>A0A7C5IZE6</accession>
<evidence type="ECO:0000256" key="3">
    <source>
        <dbReference type="ARBA" id="ARBA00022618"/>
    </source>
</evidence>
<dbReference type="InterPro" id="IPR011919">
    <property type="entry name" value="Cell_div_ZipA"/>
</dbReference>
<dbReference type="GO" id="GO:0032153">
    <property type="term" value="C:cell division site"/>
    <property type="evidence" value="ECO:0007669"/>
    <property type="project" value="UniProtKB-UniRule"/>
</dbReference>
<evidence type="ECO:0000256" key="2">
    <source>
        <dbReference type="ARBA" id="ARBA00022519"/>
    </source>
</evidence>
<reference evidence="11" key="1">
    <citation type="journal article" date="2020" name="mSystems">
        <title>Genome- and Community-Level Interaction Insights into Carbon Utilization and Element Cycling Functions of Hydrothermarchaeota in Hydrothermal Sediment.</title>
        <authorList>
            <person name="Zhou Z."/>
            <person name="Liu Y."/>
            <person name="Xu W."/>
            <person name="Pan J."/>
            <person name="Luo Z.H."/>
            <person name="Li M."/>
        </authorList>
    </citation>
    <scope>NUCLEOTIDE SEQUENCE [LARGE SCALE GENOMIC DNA]</scope>
    <source>
        <strain evidence="11">HyVt-535</strain>
    </source>
</reference>
<evidence type="ECO:0000313" key="11">
    <source>
        <dbReference type="EMBL" id="HHH13830.1"/>
    </source>
</evidence>
<keyword evidence="7 8" id="KW-0131">Cell cycle</keyword>
<comment type="subunit">
    <text evidence="8">Interacts with FtsZ via their C-terminal domains.</text>
</comment>
<comment type="function">
    <text evidence="8 9">Essential cell division protein that stabilizes the FtsZ protofilaments by cross-linking them and that serves as a cytoplasmic membrane anchor for the Z ring. Also required for the recruitment to the septal ring of downstream cell division proteins.</text>
</comment>
<evidence type="ECO:0000259" key="10">
    <source>
        <dbReference type="SMART" id="SM00771"/>
    </source>
</evidence>
<evidence type="ECO:0000256" key="8">
    <source>
        <dbReference type="HAMAP-Rule" id="MF_00509"/>
    </source>
</evidence>
<protein>
    <recommendedName>
        <fullName evidence="8 9">Cell division protein ZipA</fullName>
    </recommendedName>
</protein>